<dbReference type="PANTHER" id="PTHR19848">
    <property type="entry name" value="WD40 REPEAT PROTEIN"/>
    <property type="match status" value="1"/>
</dbReference>
<dbReference type="Proteomes" id="UP000023152">
    <property type="component" value="Unassembled WGS sequence"/>
</dbReference>
<feature type="signal peptide" evidence="6">
    <location>
        <begin position="1"/>
        <end position="21"/>
    </location>
</feature>
<evidence type="ECO:0000256" key="1">
    <source>
        <dbReference type="ARBA" id="ARBA00004604"/>
    </source>
</evidence>
<evidence type="ECO:0000256" key="5">
    <source>
        <dbReference type="PROSITE-ProRule" id="PRU00221"/>
    </source>
</evidence>
<evidence type="ECO:0000256" key="4">
    <source>
        <dbReference type="ARBA" id="ARBA00023242"/>
    </source>
</evidence>
<feature type="repeat" description="WD" evidence="5">
    <location>
        <begin position="164"/>
        <end position="205"/>
    </location>
</feature>
<comment type="subcellular location">
    <subcellularLocation>
        <location evidence="1">Nucleus</location>
        <location evidence="1">Nucleolus</location>
    </subcellularLocation>
</comment>
<dbReference type="OrthoDB" id="10267436at2759"/>
<dbReference type="GO" id="GO:0005730">
    <property type="term" value="C:nucleolus"/>
    <property type="evidence" value="ECO:0007669"/>
    <property type="project" value="UniProtKB-SubCell"/>
</dbReference>
<dbReference type="PANTHER" id="PTHR19848:SF0">
    <property type="entry name" value="NOTCHLESS PROTEIN HOMOLOG 1"/>
    <property type="match status" value="1"/>
</dbReference>
<feature type="chain" id="PRO_5004974039" evidence="6">
    <location>
        <begin position="22"/>
        <end position="239"/>
    </location>
</feature>
<dbReference type="SUPFAM" id="SSF50978">
    <property type="entry name" value="WD40 repeat-like"/>
    <property type="match status" value="1"/>
</dbReference>
<keyword evidence="8" id="KW-1185">Reference proteome</keyword>
<protein>
    <submittedName>
        <fullName evidence="7">Wd-40 repeat family protein/notchless protein</fullName>
    </submittedName>
</protein>
<evidence type="ECO:0000313" key="8">
    <source>
        <dbReference type="Proteomes" id="UP000023152"/>
    </source>
</evidence>
<dbReference type="PROSITE" id="PS50294">
    <property type="entry name" value="WD_REPEATS_REGION"/>
    <property type="match status" value="3"/>
</dbReference>
<proteinExistence type="predicted"/>
<dbReference type="InterPro" id="IPR019775">
    <property type="entry name" value="WD40_repeat_CS"/>
</dbReference>
<dbReference type="AlphaFoldDB" id="X6LJR8"/>
<dbReference type="EMBL" id="ASPP01036424">
    <property type="protein sequence ID" value="ETO02208.1"/>
    <property type="molecule type" value="Genomic_DNA"/>
</dbReference>
<dbReference type="Pfam" id="PF00400">
    <property type="entry name" value="WD40"/>
    <property type="match status" value="3"/>
</dbReference>
<dbReference type="SMART" id="SM00320">
    <property type="entry name" value="WD40"/>
    <property type="match status" value="3"/>
</dbReference>
<feature type="repeat" description="WD" evidence="5">
    <location>
        <begin position="206"/>
        <end position="239"/>
    </location>
</feature>
<evidence type="ECO:0000313" key="7">
    <source>
        <dbReference type="EMBL" id="ETO02208.1"/>
    </source>
</evidence>
<feature type="repeat" description="WD" evidence="5">
    <location>
        <begin position="129"/>
        <end position="163"/>
    </location>
</feature>
<dbReference type="InterPro" id="IPR020472">
    <property type="entry name" value="WD40_PAC1"/>
</dbReference>
<dbReference type="InterPro" id="IPR036322">
    <property type="entry name" value="WD40_repeat_dom_sf"/>
</dbReference>
<dbReference type="Gene3D" id="2.130.10.10">
    <property type="entry name" value="YVTN repeat-like/Quinoprotein amine dehydrogenase"/>
    <property type="match status" value="1"/>
</dbReference>
<dbReference type="PRINTS" id="PR00320">
    <property type="entry name" value="GPROTEINBRPT"/>
</dbReference>
<evidence type="ECO:0000256" key="2">
    <source>
        <dbReference type="ARBA" id="ARBA00022574"/>
    </source>
</evidence>
<keyword evidence="3" id="KW-0677">Repeat</keyword>
<reference evidence="7 8" key="1">
    <citation type="journal article" date="2013" name="Curr. Biol.">
        <title>The Genome of the Foraminiferan Reticulomyxa filosa.</title>
        <authorList>
            <person name="Glockner G."/>
            <person name="Hulsmann N."/>
            <person name="Schleicher M."/>
            <person name="Noegel A.A."/>
            <person name="Eichinger L."/>
            <person name="Gallinger C."/>
            <person name="Pawlowski J."/>
            <person name="Sierra R."/>
            <person name="Euteneuer U."/>
            <person name="Pillet L."/>
            <person name="Moustafa A."/>
            <person name="Platzer M."/>
            <person name="Groth M."/>
            <person name="Szafranski K."/>
            <person name="Schliwa M."/>
        </authorList>
    </citation>
    <scope>NUCLEOTIDE SEQUENCE [LARGE SCALE GENOMIC DNA]</scope>
</reference>
<organism evidence="7 8">
    <name type="scientific">Reticulomyxa filosa</name>
    <dbReference type="NCBI Taxonomy" id="46433"/>
    <lineage>
        <taxon>Eukaryota</taxon>
        <taxon>Sar</taxon>
        <taxon>Rhizaria</taxon>
        <taxon>Retaria</taxon>
        <taxon>Foraminifera</taxon>
        <taxon>Monothalamids</taxon>
        <taxon>Reticulomyxidae</taxon>
        <taxon>Reticulomyxa</taxon>
    </lineage>
</organism>
<name>X6LJR8_RETFI</name>
<comment type="caution">
    <text evidence="7">The sequence shown here is derived from an EMBL/GenBank/DDBJ whole genome shotgun (WGS) entry which is preliminary data.</text>
</comment>
<dbReference type="InterPro" id="IPR001680">
    <property type="entry name" value="WD40_rpt"/>
</dbReference>
<sequence>KKIYTNSVSTLFCLCLGYSWAVECLTLNLHNRWFCNEEKSCLSKSNKQKRKTIFLSSNSSKKEKVVVKRKKKGFFFKNLKFFKYRKLENKRKSTRRRYKFEKVHFDITLKIFKKKPKLFMSKPKIAELVNHVCFSPNGRFIASASFDKTVRIWDALNGKFICKLFGHVQSVYRVCWSADSRMLASASKDSTVKIWNLKTKKLMIDLPGHSDEVYDCDWSNHGTCMASGGKDRVLRIWRP</sequence>
<keyword evidence="4" id="KW-0539">Nucleus</keyword>
<dbReference type="InterPro" id="IPR015943">
    <property type="entry name" value="WD40/YVTN_repeat-like_dom_sf"/>
</dbReference>
<evidence type="ECO:0000256" key="3">
    <source>
        <dbReference type="ARBA" id="ARBA00022737"/>
    </source>
</evidence>
<evidence type="ECO:0000256" key="6">
    <source>
        <dbReference type="SAM" id="SignalP"/>
    </source>
</evidence>
<feature type="non-terminal residue" evidence="7">
    <location>
        <position position="1"/>
    </location>
</feature>
<dbReference type="PROSITE" id="PS50082">
    <property type="entry name" value="WD_REPEATS_2"/>
    <property type="match status" value="3"/>
</dbReference>
<gene>
    <name evidence="7" type="ORF">RFI_35228</name>
</gene>
<dbReference type="PROSITE" id="PS00678">
    <property type="entry name" value="WD_REPEATS_1"/>
    <property type="match status" value="1"/>
</dbReference>
<keyword evidence="6" id="KW-0732">Signal</keyword>
<dbReference type="GO" id="GO:0000027">
    <property type="term" value="P:ribosomal large subunit assembly"/>
    <property type="evidence" value="ECO:0007669"/>
    <property type="project" value="TreeGrafter"/>
</dbReference>
<accession>X6LJR8</accession>
<keyword evidence="2 5" id="KW-0853">WD repeat</keyword>